<name>M6V4G9_9LEPT</name>
<dbReference type="AlphaFoldDB" id="M6V4G9"/>
<evidence type="ECO:0000313" key="2">
    <source>
        <dbReference type="Proteomes" id="UP000012160"/>
    </source>
</evidence>
<organism evidence="1 2">
    <name type="scientific">Leptospira santarosai str. ZUN179</name>
    <dbReference type="NCBI Taxonomy" id="1049985"/>
    <lineage>
        <taxon>Bacteria</taxon>
        <taxon>Pseudomonadati</taxon>
        <taxon>Spirochaetota</taxon>
        <taxon>Spirochaetia</taxon>
        <taxon>Leptospirales</taxon>
        <taxon>Leptospiraceae</taxon>
        <taxon>Leptospira</taxon>
    </lineage>
</organism>
<comment type="caution">
    <text evidence="1">The sequence shown here is derived from an EMBL/GenBank/DDBJ whole genome shotgun (WGS) entry which is preliminary data.</text>
</comment>
<gene>
    <name evidence="1" type="ORF">LEP1GSC187_3984</name>
</gene>
<dbReference type="Proteomes" id="UP000012160">
    <property type="component" value="Unassembled WGS sequence"/>
</dbReference>
<reference evidence="1 2" key="1">
    <citation type="submission" date="2013-01" db="EMBL/GenBank/DDBJ databases">
        <authorList>
            <person name="Harkins D.M."/>
            <person name="Durkin A.S."/>
            <person name="Brinkac L.M."/>
            <person name="Haft D.H."/>
            <person name="Selengut J.D."/>
            <person name="Sanka R."/>
            <person name="DePew J."/>
            <person name="Purushe J."/>
            <person name="Matthias M.A."/>
            <person name="Vinetz J.M."/>
            <person name="Sutton G.G."/>
            <person name="Nierman W.C."/>
            <person name="Fouts D.E."/>
        </authorList>
    </citation>
    <scope>NUCLEOTIDE SEQUENCE [LARGE SCALE GENOMIC DNA]</scope>
    <source>
        <strain evidence="1 2">ZUN179</strain>
    </source>
</reference>
<evidence type="ECO:0000313" key="1">
    <source>
        <dbReference type="EMBL" id="EMO44403.1"/>
    </source>
</evidence>
<accession>M6V4G9</accession>
<protein>
    <submittedName>
        <fullName evidence="1">Uncharacterized protein</fullName>
    </submittedName>
</protein>
<dbReference type="EMBL" id="AHOQ02000039">
    <property type="protein sequence ID" value="EMO44403.1"/>
    <property type="molecule type" value="Genomic_DNA"/>
</dbReference>
<proteinExistence type="predicted"/>
<sequence length="42" mass="4890">MGSYSVVMMSRNLYKIQNKALRIKFPYKIVVCDESPNQKPIV</sequence>